<evidence type="ECO:0000313" key="2">
    <source>
        <dbReference type="Proteomes" id="UP000691718"/>
    </source>
</evidence>
<sequence>MFSRKSKQSHSGNFTPKPESLPDIALAAIVSYKKQKDINDFISFILEALERNADWLNDLVGKQNSFRCALMTGSGPNRFQIQQIIYPSSENEVKFQIECKDSEDYDKVAIAALIKLNNANMERMMKYTKSRFFENSLIKEELIKGKMLGINYAVLRSLSDKQYRLFERIVIGSSSKCISPVKRRLEDKSMTRNPLKRVKKLAY</sequence>
<accession>A0A8S3X211</accession>
<gene>
    <name evidence="1" type="ORF">PAPOLLO_LOCUS13142</name>
</gene>
<dbReference type="Proteomes" id="UP000691718">
    <property type="component" value="Unassembled WGS sequence"/>
</dbReference>
<keyword evidence="2" id="KW-1185">Reference proteome</keyword>
<proteinExistence type="predicted"/>
<dbReference type="OrthoDB" id="6993484at2759"/>
<evidence type="ECO:0000313" key="1">
    <source>
        <dbReference type="EMBL" id="CAG4997080.1"/>
    </source>
</evidence>
<dbReference type="EMBL" id="CAJQZP010000929">
    <property type="protein sequence ID" value="CAG4997080.1"/>
    <property type="molecule type" value="Genomic_DNA"/>
</dbReference>
<name>A0A8S3X211_PARAO</name>
<organism evidence="1 2">
    <name type="scientific">Parnassius apollo</name>
    <name type="common">Apollo butterfly</name>
    <name type="synonym">Papilio apollo</name>
    <dbReference type="NCBI Taxonomy" id="110799"/>
    <lineage>
        <taxon>Eukaryota</taxon>
        <taxon>Metazoa</taxon>
        <taxon>Ecdysozoa</taxon>
        <taxon>Arthropoda</taxon>
        <taxon>Hexapoda</taxon>
        <taxon>Insecta</taxon>
        <taxon>Pterygota</taxon>
        <taxon>Neoptera</taxon>
        <taxon>Endopterygota</taxon>
        <taxon>Lepidoptera</taxon>
        <taxon>Glossata</taxon>
        <taxon>Ditrysia</taxon>
        <taxon>Papilionoidea</taxon>
        <taxon>Papilionidae</taxon>
        <taxon>Parnassiinae</taxon>
        <taxon>Parnassini</taxon>
        <taxon>Parnassius</taxon>
        <taxon>Parnassius</taxon>
    </lineage>
</organism>
<reference evidence="1" key="1">
    <citation type="submission" date="2021-04" db="EMBL/GenBank/DDBJ databases">
        <authorList>
            <person name="Tunstrom K."/>
        </authorList>
    </citation>
    <scope>NUCLEOTIDE SEQUENCE</scope>
</reference>
<protein>
    <submittedName>
        <fullName evidence="1">(apollo) hypothetical protein</fullName>
    </submittedName>
</protein>
<dbReference type="AlphaFoldDB" id="A0A8S3X211"/>
<comment type="caution">
    <text evidence="1">The sequence shown here is derived from an EMBL/GenBank/DDBJ whole genome shotgun (WGS) entry which is preliminary data.</text>
</comment>